<sequence length="405" mass="44747">MKVVLLLCLLLLGSCYTASVLGPIESIQHGSNGVAGLETPDSTRLLAIGDAILLAMKDLIYQQEKLITERLKRIEALVSHKCGDPDDLDVSVNEVNTSDMKTSAADVLDGFMDKMSSLAQTYADDLRQEFRAETQQVVKMMREEISTLVTNSELHQAGTNAPVNNKRMTYSEGGVEESTTHVMAAVEGKTTLITRDDLDHRLGFVNHQLAQITKLLGNVSTAEVLDYSRKTFKSLDAFQPLYDSLTKVVEKCEVKEGQYYHLDRLEKILMHLTEEVDENGDVLSGVTVALEEAENMMMERLQALEEITQALNNNLKVAPTITIPQSTSTTPPGTLSTCMDSLFVGPHAAQKSSNLCKTAMRYDKCSLQIVAYHCCRTCTDAGHIPEIGPHRFLHYPRLVNLNPGL</sequence>
<feature type="domain" description="PLAC" evidence="3">
    <location>
        <begin position="334"/>
        <end position="382"/>
    </location>
</feature>
<reference evidence="4" key="1">
    <citation type="journal article" date="2021" name="Sci. Adv.">
        <title>The American lobster genome reveals insights on longevity, neural, and immune adaptations.</title>
        <authorList>
            <person name="Polinski J.M."/>
            <person name="Zimin A.V."/>
            <person name="Clark K.F."/>
            <person name="Kohn A.B."/>
            <person name="Sadowski N."/>
            <person name="Timp W."/>
            <person name="Ptitsyn A."/>
            <person name="Khanna P."/>
            <person name="Romanova D.Y."/>
            <person name="Williams P."/>
            <person name="Greenwood S.J."/>
            <person name="Moroz L.L."/>
            <person name="Walt D.R."/>
            <person name="Bodnar A.G."/>
        </authorList>
    </citation>
    <scope>NUCLEOTIDE SEQUENCE</scope>
    <source>
        <strain evidence="4">GMGI-L3</strain>
    </source>
</reference>
<evidence type="ECO:0000259" key="3">
    <source>
        <dbReference type="PROSITE" id="PS50900"/>
    </source>
</evidence>
<dbReference type="OrthoDB" id="6363830at2759"/>
<keyword evidence="1 2" id="KW-0732">Signal</keyword>
<dbReference type="EMBL" id="JAHLQT010014894">
    <property type="protein sequence ID" value="KAG7169998.1"/>
    <property type="molecule type" value="Genomic_DNA"/>
</dbReference>
<dbReference type="Proteomes" id="UP000747542">
    <property type="component" value="Unassembled WGS sequence"/>
</dbReference>
<evidence type="ECO:0000313" key="5">
    <source>
        <dbReference type="Proteomes" id="UP000747542"/>
    </source>
</evidence>
<evidence type="ECO:0000313" key="4">
    <source>
        <dbReference type="EMBL" id="KAG7169998.1"/>
    </source>
</evidence>
<accession>A0A8J5KA41</accession>
<feature type="signal peptide" evidence="2">
    <location>
        <begin position="1"/>
        <end position="17"/>
    </location>
</feature>
<keyword evidence="5" id="KW-1185">Reference proteome</keyword>
<feature type="chain" id="PRO_5035146415" description="PLAC domain-containing protein" evidence="2">
    <location>
        <begin position="18"/>
        <end position="405"/>
    </location>
</feature>
<evidence type="ECO:0000256" key="2">
    <source>
        <dbReference type="SAM" id="SignalP"/>
    </source>
</evidence>
<dbReference type="InterPro" id="IPR010909">
    <property type="entry name" value="PLAC"/>
</dbReference>
<dbReference type="AlphaFoldDB" id="A0A8J5KA41"/>
<comment type="caution">
    <text evidence="4">The sequence shown here is derived from an EMBL/GenBank/DDBJ whole genome shotgun (WGS) entry which is preliminary data.</text>
</comment>
<gene>
    <name evidence="4" type="ORF">Hamer_G012218</name>
</gene>
<organism evidence="4 5">
    <name type="scientific">Homarus americanus</name>
    <name type="common">American lobster</name>
    <dbReference type="NCBI Taxonomy" id="6706"/>
    <lineage>
        <taxon>Eukaryota</taxon>
        <taxon>Metazoa</taxon>
        <taxon>Ecdysozoa</taxon>
        <taxon>Arthropoda</taxon>
        <taxon>Crustacea</taxon>
        <taxon>Multicrustacea</taxon>
        <taxon>Malacostraca</taxon>
        <taxon>Eumalacostraca</taxon>
        <taxon>Eucarida</taxon>
        <taxon>Decapoda</taxon>
        <taxon>Pleocyemata</taxon>
        <taxon>Astacidea</taxon>
        <taxon>Nephropoidea</taxon>
        <taxon>Nephropidae</taxon>
        <taxon>Homarus</taxon>
    </lineage>
</organism>
<protein>
    <recommendedName>
        <fullName evidence="3">PLAC domain-containing protein</fullName>
    </recommendedName>
</protein>
<evidence type="ECO:0000256" key="1">
    <source>
        <dbReference type="ARBA" id="ARBA00022729"/>
    </source>
</evidence>
<dbReference type="PROSITE" id="PS51257">
    <property type="entry name" value="PROKAR_LIPOPROTEIN"/>
    <property type="match status" value="1"/>
</dbReference>
<name>A0A8J5KA41_HOMAM</name>
<proteinExistence type="predicted"/>
<dbReference type="PROSITE" id="PS50900">
    <property type="entry name" value="PLAC"/>
    <property type="match status" value="1"/>
</dbReference>